<dbReference type="Pfam" id="PF13469">
    <property type="entry name" value="Sulfotransfer_3"/>
    <property type="match status" value="1"/>
</dbReference>
<dbReference type="GO" id="GO:0008146">
    <property type="term" value="F:sulfotransferase activity"/>
    <property type="evidence" value="ECO:0007669"/>
    <property type="project" value="InterPro"/>
</dbReference>
<dbReference type="InterPro" id="IPR037359">
    <property type="entry name" value="NST/OST"/>
</dbReference>
<dbReference type="PANTHER" id="PTHR10605">
    <property type="entry name" value="HEPARAN SULFATE SULFOTRANSFERASE"/>
    <property type="match status" value="1"/>
</dbReference>
<evidence type="ECO:0000313" key="2">
    <source>
        <dbReference type="EMBL" id="MBK1827507.1"/>
    </source>
</evidence>
<keyword evidence="3" id="KW-1185">Reference proteome</keyword>
<proteinExistence type="predicted"/>
<dbReference type="RefSeq" id="WP_200279023.1">
    <property type="nucleotide sequence ID" value="NZ_JAENII010000007.1"/>
</dbReference>
<name>A0A934VFZ2_9BACT</name>
<reference evidence="2" key="1">
    <citation type="submission" date="2021-01" db="EMBL/GenBank/DDBJ databases">
        <title>Modified the classification status of verrucomicrobia.</title>
        <authorList>
            <person name="Feng X."/>
        </authorList>
    </citation>
    <scope>NUCLEOTIDE SEQUENCE</scope>
    <source>
        <strain evidence="2">KCTC 22201</strain>
    </source>
</reference>
<sequence>MKPDFICIGAQKAGTSWLHANCEKHPDFAMPPVKELHYFDREEKYLSADHLAVTRLKDRMADPVWKKKMIGDIWRPLRSLKISKARWWARFHLNDFTDDWYRSLFDIRRGLSGDVTPSYSAMYEEDIAHMHRVAPQAKLIFLIRNPVDRVWSMLRFAEQHGRPLDLEDLDKFKRRVDAPAQDMRTDYLRTVDLVLKYYAPEQLMIGFFDAIRRDPDGLFGAVCDYLGAPRPSGGGGGLRKKVNESKKKSSCPPHFRDYLVSKYAGLTEALADRYGSYANEWLKGLRGDEVVSQDADSFPAVIFPGR</sequence>
<dbReference type="SUPFAM" id="SSF52540">
    <property type="entry name" value="P-loop containing nucleoside triphosphate hydrolases"/>
    <property type="match status" value="1"/>
</dbReference>
<gene>
    <name evidence="2" type="ORF">JIN81_10785</name>
</gene>
<dbReference type="Proteomes" id="UP000658278">
    <property type="component" value="Unassembled WGS sequence"/>
</dbReference>
<keyword evidence="1" id="KW-0808">Transferase</keyword>
<protein>
    <submittedName>
        <fullName evidence="2">Sulfotransferase</fullName>
    </submittedName>
</protein>
<comment type="caution">
    <text evidence="2">The sequence shown here is derived from an EMBL/GenBank/DDBJ whole genome shotgun (WGS) entry which is preliminary data.</text>
</comment>
<dbReference type="AlphaFoldDB" id="A0A934VFZ2"/>
<dbReference type="InterPro" id="IPR027417">
    <property type="entry name" value="P-loop_NTPase"/>
</dbReference>
<accession>A0A934VFZ2</accession>
<evidence type="ECO:0000313" key="3">
    <source>
        <dbReference type="Proteomes" id="UP000658278"/>
    </source>
</evidence>
<dbReference type="Gene3D" id="3.40.50.300">
    <property type="entry name" value="P-loop containing nucleotide triphosphate hydrolases"/>
    <property type="match status" value="1"/>
</dbReference>
<dbReference type="EMBL" id="JAENII010000007">
    <property type="protein sequence ID" value="MBK1827507.1"/>
    <property type="molecule type" value="Genomic_DNA"/>
</dbReference>
<evidence type="ECO:0000256" key="1">
    <source>
        <dbReference type="ARBA" id="ARBA00022679"/>
    </source>
</evidence>
<dbReference type="PANTHER" id="PTHR10605:SF56">
    <property type="entry name" value="BIFUNCTIONAL HEPARAN SULFATE N-DEACETYLASE_N-SULFOTRANSFERASE"/>
    <property type="match status" value="1"/>
</dbReference>
<organism evidence="2 3">
    <name type="scientific">Haloferula rosea</name>
    <dbReference type="NCBI Taxonomy" id="490093"/>
    <lineage>
        <taxon>Bacteria</taxon>
        <taxon>Pseudomonadati</taxon>
        <taxon>Verrucomicrobiota</taxon>
        <taxon>Verrucomicrobiia</taxon>
        <taxon>Verrucomicrobiales</taxon>
        <taxon>Verrucomicrobiaceae</taxon>
        <taxon>Haloferula</taxon>
    </lineage>
</organism>